<protein>
    <recommendedName>
        <fullName evidence="5">Curlin associated repeat-containing protein</fullName>
    </recommendedName>
</protein>
<keyword evidence="4" id="KW-1185">Reference proteome</keyword>
<organism evidence="3 4">
    <name type="scientific">Rhodomicrobium vannielii (strain ATCC 17100 / DSM 162 / LMG 4299 / NCIMB 10020 / ATH 3.1.1)</name>
    <dbReference type="NCBI Taxonomy" id="648757"/>
    <lineage>
        <taxon>Bacteria</taxon>
        <taxon>Pseudomonadati</taxon>
        <taxon>Pseudomonadota</taxon>
        <taxon>Alphaproteobacteria</taxon>
        <taxon>Hyphomicrobiales</taxon>
        <taxon>Hyphomicrobiaceae</taxon>
        <taxon>Rhodomicrobium</taxon>
    </lineage>
</organism>
<sequence>MKKVLLISVSVLAMSAGAAFAGNVSDVDQIGSSNTVVTDQTAGGGTSNYSGIIQNASNSSATVTQIGLAYGSDLDSRINQAGQWQKAEVKQDAHNGLNDERQKSVINQSNWNNQATVSQNGKNDNSTIKQSGANSNTTTNKYVTGYGWVNGGVNVTQKGVAENKSDVDQSSNYSGVYVSQDSTLGGVNHSEVQQWGGTDNYAAVQQSGSQPNTSWVTQKGGSYNTVSINQH</sequence>
<dbReference type="OrthoDB" id="8750777at2"/>
<proteinExistence type="predicted"/>
<dbReference type="Proteomes" id="UP000001399">
    <property type="component" value="Chromosome"/>
</dbReference>
<evidence type="ECO:0000256" key="2">
    <source>
        <dbReference type="SAM" id="SignalP"/>
    </source>
</evidence>
<dbReference type="EMBL" id="CP002292">
    <property type="protein sequence ID" value="ADP71294.1"/>
    <property type="molecule type" value="Genomic_DNA"/>
</dbReference>
<gene>
    <name evidence="3" type="ordered locus">Rvan_2067</name>
</gene>
<feature type="region of interest" description="Disordered" evidence="1">
    <location>
        <begin position="103"/>
        <end position="136"/>
    </location>
</feature>
<dbReference type="STRING" id="648757.Rvan_2067"/>
<feature type="chain" id="PRO_5003170728" description="Curlin associated repeat-containing protein" evidence="2">
    <location>
        <begin position="22"/>
        <end position="231"/>
    </location>
</feature>
<keyword evidence="2" id="KW-0732">Signal</keyword>
<feature type="region of interest" description="Disordered" evidence="1">
    <location>
        <begin position="205"/>
        <end position="231"/>
    </location>
</feature>
<evidence type="ECO:0000313" key="3">
    <source>
        <dbReference type="EMBL" id="ADP71294.1"/>
    </source>
</evidence>
<reference evidence="4" key="1">
    <citation type="journal article" date="2011" name="J. Bacteriol.">
        <title>Genome sequences of eight morphologically diverse alphaproteobacteria.</title>
        <authorList>
            <consortium name="US DOE Joint Genome Institute"/>
            <person name="Brown P.J."/>
            <person name="Kysela D.T."/>
            <person name="Buechlein A."/>
            <person name="Hemmerich C."/>
            <person name="Brun Y.V."/>
        </authorList>
    </citation>
    <scope>NUCLEOTIDE SEQUENCE [LARGE SCALE GENOMIC DNA]</scope>
    <source>
        <strain evidence="4">ATCC 17100 / ATH 3.1.1 / DSM 162 / LMG 4299</strain>
    </source>
</reference>
<evidence type="ECO:0008006" key="5">
    <source>
        <dbReference type="Google" id="ProtNLM"/>
    </source>
</evidence>
<accession>E3I1Z3</accession>
<name>E3I1Z3_RHOVT</name>
<evidence type="ECO:0000313" key="4">
    <source>
        <dbReference type="Proteomes" id="UP000001399"/>
    </source>
</evidence>
<evidence type="ECO:0000256" key="1">
    <source>
        <dbReference type="SAM" id="MobiDB-lite"/>
    </source>
</evidence>
<dbReference type="AlphaFoldDB" id="E3I1Z3"/>
<dbReference type="RefSeq" id="WP_013419677.1">
    <property type="nucleotide sequence ID" value="NC_014664.1"/>
</dbReference>
<dbReference type="KEGG" id="rva:Rvan_2067"/>
<feature type="signal peptide" evidence="2">
    <location>
        <begin position="1"/>
        <end position="21"/>
    </location>
</feature>
<dbReference type="HOGENOM" id="CLU_1199030_0_0_5"/>
<feature type="compositionally biased region" description="Polar residues" evidence="1">
    <location>
        <begin position="104"/>
        <end position="136"/>
    </location>
</feature>